<dbReference type="InterPro" id="IPR002938">
    <property type="entry name" value="FAD-bd"/>
</dbReference>
<accession>A0A1V6NDZ5</accession>
<organism evidence="8 9">
    <name type="scientific">Penicillium polonicum</name>
    <dbReference type="NCBI Taxonomy" id="60169"/>
    <lineage>
        <taxon>Eukaryota</taxon>
        <taxon>Fungi</taxon>
        <taxon>Dikarya</taxon>
        <taxon>Ascomycota</taxon>
        <taxon>Pezizomycotina</taxon>
        <taxon>Eurotiomycetes</taxon>
        <taxon>Eurotiomycetidae</taxon>
        <taxon>Eurotiales</taxon>
        <taxon>Aspergillaceae</taxon>
        <taxon>Penicillium</taxon>
    </lineage>
</organism>
<dbReference type="InterPro" id="IPR050493">
    <property type="entry name" value="FAD-dep_Monooxygenase_BioMet"/>
</dbReference>
<dbReference type="Gene3D" id="3.50.50.60">
    <property type="entry name" value="FAD/NAD(P)-binding domain"/>
    <property type="match status" value="1"/>
</dbReference>
<dbReference type="PANTHER" id="PTHR13789:SF215">
    <property type="entry name" value="FAD-BINDING DOMAIN-CONTAINING PROTEIN-RELATED"/>
    <property type="match status" value="1"/>
</dbReference>
<evidence type="ECO:0000313" key="8">
    <source>
        <dbReference type="EMBL" id="OQD62901.1"/>
    </source>
</evidence>
<feature type="domain" description="FAD-binding" evidence="7">
    <location>
        <begin position="52"/>
        <end position="412"/>
    </location>
</feature>
<evidence type="ECO:0000256" key="5">
    <source>
        <dbReference type="ARBA" id="ARBA00023033"/>
    </source>
</evidence>
<evidence type="ECO:0000256" key="6">
    <source>
        <dbReference type="SAM" id="Phobius"/>
    </source>
</evidence>
<dbReference type="STRING" id="60169.A0A1V6NDZ5"/>
<dbReference type="GO" id="GO:0071949">
    <property type="term" value="F:FAD binding"/>
    <property type="evidence" value="ECO:0007669"/>
    <property type="project" value="InterPro"/>
</dbReference>
<keyword evidence="2" id="KW-0285">Flavoprotein</keyword>
<dbReference type="InterPro" id="IPR036188">
    <property type="entry name" value="FAD/NAD-bd_sf"/>
</dbReference>
<reference evidence="9" key="1">
    <citation type="journal article" date="2017" name="Nat. Microbiol.">
        <title>Global analysis of biosynthetic gene clusters reveals vast potential of secondary metabolite production in Penicillium species.</title>
        <authorList>
            <person name="Nielsen J.C."/>
            <person name="Grijseels S."/>
            <person name="Prigent S."/>
            <person name="Ji B."/>
            <person name="Dainat J."/>
            <person name="Nielsen K.F."/>
            <person name="Frisvad J.C."/>
            <person name="Workman M."/>
            <person name="Nielsen J."/>
        </authorList>
    </citation>
    <scope>NUCLEOTIDE SEQUENCE [LARGE SCALE GENOMIC DNA]</scope>
    <source>
        <strain evidence="9">IBT 4502</strain>
    </source>
</reference>
<dbReference type="PANTHER" id="PTHR13789">
    <property type="entry name" value="MONOOXYGENASE"/>
    <property type="match status" value="1"/>
</dbReference>
<name>A0A1V6NDZ5_PENPO</name>
<comment type="similarity">
    <text evidence="1">Belongs to the paxM FAD-dependent monooxygenase family.</text>
</comment>
<dbReference type="SUPFAM" id="SSF51905">
    <property type="entry name" value="FAD/NAD(P)-binding domain"/>
    <property type="match status" value="1"/>
</dbReference>
<evidence type="ECO:0000256" key="3">
    <source>
        <dbReference type="ARBA" id="ARBA00022827"/>
    </source>
</evidence>
<keyword evidence="4" id="KW-0560">Oxidoreductase</keyword>
<evidence type="ECO:0000313" key="9">
    <source>
        <dbReference type="Proteomes" id="UP000191408"/>
    </source>
</evidence>
<evidence type="ECO:0000259" key="7">
    <source>
        <dbReference type="Pfam" id="PF01494"/>
    </source>
</evidence>
<keyword evidence="6" id="KW-1133">Transmembrane helix</keyword>
<dbReference type="AlphaFoldDB" id="A0A1V6NDZ5"/>
<keyword evidence="6" id="KW-0812">Transmembrane</keyword>
<dbReference type="Pfam" id="PF01494">
    <property type="entry name" value="FAD_binding_3"/>
    <property type="match status" value="1"/>
</dbReference>
<comment type="caution">
    <text evidence="8">The sequence shown here is derived from an EMBL/GenBank/DDBJ whole genome shotgun (WGS) entry which is preliminary data.</text>
</comment>
<dbReference type="SUPFAM" id="SSF54373">
    <property type="entry name" value="FAD-linked reductases, C-terminal domain"/>
    <property type="match status" value="1"/>
</dbReference>
<keyword evidence="3" id="KW-0274">FAD</keyword>
<proteinExistence type="inferred from homology"/>
<dbReference type="PRINTS" id="PR00420">
    <property type="entry name" value="RNGMNOXGNASE"/>
</dbReference>
<dbReference type="GO" id="GO:0004497">
    <property type="term" value="F:monooxygenase activity"/>
    <property type="evidence" value="ECO:0007669"/>
    <property type="project" value="UniProtKB-KW"/>
</dbReference>
<keyword evidence="5" id="KW-0503">Monooxygenase</keyword>
<dbReference type="Proteomes" id="UP000191408">
    <property type="component" value="Unassembled WGS sequence"/>
</dbReference>
<evidence type="ECO:0000256" key="1">
    <source>
        <dbReference type="ARBA" id="ARBA00007992"/>
    </source>
</evidence>
<dbReference type="OrthoDB" id="9993796at2759"/>
<evidence type="ECO:0000256" key="2">
    <source>
        <dbReference type="ARBA" id="ARBA00022630"/>
    </source>
</evidence>
<protein>
    <recommendedName>
        <fullName evidence="7">FAD-binding domain-containing protein</fullName>
    </recommendedName>
</protein>
<gene>
    <name evidence="8" type="ORF">PENPOL_c011G05164</name>
</gene>
<feature type="transmembrane region" description="Helical" evidence="6">
    <location>
        <begin position="50"/>
        <end position="70"/>
    </location>
</feature>
<dbReference type="EMBL" id="MDYM01000011">
    <property type="protein sequence ID" value="OQD62901.1"/>
    <property type="molecule type" value="Genomic_DNA"/>
</dbReference>
<sequence>MGERPMGERNGSADASEHHAIESNNAIYSKWCRIWKPNSKRVSQEYQSTMALQVIIVGAGLAGLCAAAALRQAGHQVQIFEKSQFLGEVGAAVVLSPNSSSVLAQMGFSFDRARVRQLKSWESVDGITLDAIGSVDQSGCEEKFGMPLMGVHRVDLHNELMRLACDDSHQASSTGAVSVRCGVKVVGVMPDEGYVQLEDGTRHYADLIVAADGLHSVARAAVVGADGVTSAYTGFSAFRFLIPSDMVKGNPEFDEVLSWKSDGLSVLVDTRDKINERHMAWYECQGGEVQNLVGIHPSANTVKSEDIEGNRALMIEEFGHFHPNVVKLMKIAPDIRSWPLMKNDPLRKWSKGKVLLIGDAAHAMLPFGGQGANQALEDGGALGYLFRGVENAAEIPTRLALFETVRRKRASRIQILSTVRIGKEIEVEKLLQEYDEPGVSRPTNFEERTHHDFSFKLLNRCDEVLEAARAIKC</sequence>
<keyword evidence="6" id="KW-0472">Membrane</keyword>
<evidence type="ECO:0000256" key="4">
    <source>
        <dbReference type="ARBA" id="ARBA00023002"/>
    </source>
</evidence>
<keyword evidence="9" id="KW-1185">Reference proteome</keyword>